<proteinExistence type="predicted"/>
<dbReference type="AlphaFoldDB" id="A0AAD8EEN9"/>
<reference evidence="1" key="2">
    <citation type="submission" date="2023-05" db="EMBL/GenBank/DDBJ databases">
        <authorList>
            <person name="Fouks B."/>
        </authorList>
    </citation>
    <scope>NUCLEOTIDE SEQUENCE</scope>
    <source>
        <strain evidence="1">Stay&amp;Tobe</strain>
        <tissue evidence="1">Testes</tissue>
    </source>
</reference>
<evidence type="ECO:0000313" key="2">
    <source>
        <dbReference type="Proteomes" id="UP001233999"/>
    </source>
</evidence>
<sequence length="80" mass="8904">MIDYPYPTNFLMPVPANPIAVMCQQLYNSSMTDKVLLKSLFKAVNVYFNYTGSANCLDIDSSATQNLETSAGHINPAPRW</sequence>
<organism evidence="1 2">
    <name type="scientific">Diploptera punctata</name>
    <name type="common">Pacific beetle cockroach</name>
    <dbReference type="NCBI Taxonomy" id="6984"/>
    <lineage>
        <taxon>Eukaryota</taxon>
        <taxon>Metazoa</taxon>
        <taxon>Ecdysozoa</taxon>
        <taxon>Arthropoda</taxon>
        <taxon>Hexapoda</taxon>
        <taxon>Insecta</taxon>
        <taxon>Pterygota</taxon>
        <taxon>Neoptera</taxon>
        <taxon>Polyneoptera</taxon>
        <taxon>Dictyoptera</taxon>
        <taxon>Blattodea</taxon>
        <taxon>Blaberoidea</taxon>
        <taxon>Blaberidae</taxon>
        <taxon>Diplopterinae</taxon>
        <taxon>Diploptera</taxon>
    </lineage>
</organism>
<name>A0AAD8EEN9_DIPPU</name>
<dbReference type="EMBL" id="JASPKZ010006647">
    <property type="protein sequence ID" value="KAJ9587099.1"/>
    <property type="molecule type" value="Genomic_DNA"/>
</dbReference>
<dbReference type="Gene3D" id="1.20.120.980">
    <property type="entry name" value="Serine carboxypeptidase S28, SKS domain"/>
    <property type="match status" value="1"/>
</dbReference>
<reference evidence="1" key="1">
    <citation type="journal article" date="2023" name="IScience">
        <title>Live-bearing cockroach genome reveals convergent evolutionary mechanisms linked to viviparity in insects and beyond.</title>
        <authorList>
            <person name="Fouks B."/>
            <person name="Harrison M.C."/>
            <person name="Mikhailova A.A."/>
            <person name="Marchal E."/>
            <person name="English S."/>
            <person name="Carruthers M."/>
            <person name="Jennings E.C."/>
            <person name="Chiamaka E.L."/>
            <person name="Frigard R.A."/>
            <person name="Pippel M."/>
            <person name="Attardo G.M."/>
            <person name="Benoit J.B."/>
            <person name="Bornberg-Bauer E."/>
            <person name="Tobe S.S."/>
        </authorList>
    </citation>
    <scope>NUCLEOTIDE SEQUENCE</scope>
    <source>
        <strain evidence="1">Stay&amp;Tobe</strain>
    </source>
</reference>
<dbReference type="InterPro" id="IPR042269">
    <property type="entry name" value="Ser_carbopepase_S28_SKS"/>
</dbReference>
<gene>
    <name evidence="1" type="ORF">L9F63_028325</name>
</gene>
<keyword evidence="2" id="KW-1185">Reference proteome</keyword>
<accession>A0AAD8EEN9</accession>
<protein>
    <submittedName>
        <fullName evidence="1">Uncharacterized protein</fullName>
    </submittedName>
</protein>
<dbReference type="Proteomes" id="UP001233999">
    <property type="component" value="Unassembled WGS sequence"/>
</dbReference>
<comment type="caution">
    <text evidence="1">The sequence shown here is derived from an EMBL/GenBank/DDBJ whole genome shotgun (WGS) entry which is preliminary data.</text>
</comment>
<evidence type="ECO:0000313" key="1">
    <source>
        <dbReference type="EMBL" id="KAJ9587099.1"/>
    </source>
</evidence>